<reference evidence="1 2" key="1">
    <citation type="submission" date="2015-07" db="EMBL/GenBank/DDBJ databases">
        <authorList>
            <person name="Kim K.M."/>
        </authorList>
    </citation>
    <scope>NUCLEOTIDE SEQUENCE [LARGE SCALE GENOMIC DNA]</scope>
    <source>
        <strain evidence="1 2">KCTC 12363</strain>
    </source>
</reference>
<protein>
    <submittedName>
        <fullName evidence="1">Uncharacterized protein</fullName>
    </submittedName>
</protein>
<accession>A0A0H4PKP6</accession>
<dbReference type="EMBL" id="CP012040">
    <property type="protein sequence ID" value="AKP53610.1"/>
    <property type="molecule type" value="Genomic_DNA"/>
</dbReference>
<gene>
    <name evidence="1" type="ORF">CA2015_4264</name>
</gene>
<dbReference type="Proteomes" id="UP000036520">
    <property type="component" value="Chromosome"/>
</dbReference>
<proteinExistence type="predicted"/>
<dbReference type="AlphaFoldDB" id="A0A0H4PKP6"/>
<keyword evidence="2" id="KW-1185">Reference proteome</keyword>
<evidence type="ECO:0000313" key="2">
    <source>
        <dbReference type="Proteomes" id="UP000036520"/>
    </source>
</evidence>
<organism evidence="1 2">
    <name type="scientific">Cyclobacterium amurskyense</name>
    <dbReference type="NCBI Taxonomy" id="320787"/>
    <lineage>
        <taxon>Bacteria</taxon>
        <taxon>Pseudomonadati</taxon>
        <taxon>Bacteroidota</taxon>
        <taxon>Cytophagia</taxon>
        <taxon>Cytophagales</taxon>
        <taxon>Cyclobacteriaceae</taxon>
        <taxon>Cyclobacterium</taxon>
    </lineage>
</organism>
<name>A0A0H4PKP6_9BACT</name>
<sequence>MKLKFKVKFDKPKYYRENWPKTIPVVSRLLKLIKPKKTVDFHPRLIKLFTIANPIRIDTEHFT</sequence>
<evidence type="ECO:0000313" key="1">
    <source>
        <dbReference type="EMBL" id="AKP53610.1"/>
    </source>
</evidence>
<dbReference type="KEGG" id="camu:CA2015_4264"/>